<dbReference type="Pfam" id="PF22725">
    <property type="entry name" value="GFO_IDH_MocA_C3"/>
    <property type="match status" value="1"/>
</dbReference>
<evidence type="ECO:0000313" key="13">
    <source>
        <dbReference type="Proteomes" id="UP000515152"/>
    </source>
</evidence>
<evidence type="ECO:0000313" key="14">
    <source>
        <dbReference type="RefSeq" id="XP_031424464.1"/>
    </source>
</evidence>
<dbReference type="Pfam" id="PF01408">
    <property type="entry name" value="GFO_IDH_MocA"/>
    <property type="match status" value="1"/>
</dbReference>
<dbReference type="GO" id="GO:0047115">
    <property type="term" value="F:trans-1,2-dihydrobenzene-1,2-diol dehydrogenase activity"/>
    <property type="evidence" value="ECO:0007669"/>
    <property type="project" value="UniProtKB-EC"/>
</dbReference>
<dbReference type="GO" id="GO:0000166">
    <property type="term" value="F:nucleotide binding"/>
    <property type="evidence" value="ECO:0007669"/>
    <property type="project" value="InterPro"/>
</dbReference>
<reference evidence="14" key="1">
    <citation type="submission" date="2025-08" db="UniProtKB">
        <authorList>
            <consortium name="RefSeq"/>
        </authorList>
    </citation>
    <scope>IDENTIFICATION</scope>
</reference>
<organism evidence="13 14">
    <name type="scientific">Clupea harengus</name>
    <name type="common">Atlantic herring</name>
    <dbReference type="NCBI Taxonomy" id="7950"/>
    <lineage>
        <taxon>Eukaryota</taxon>
        <taxon>Metazoa</taxon>
        <taxon>Chordata</taxon>
        <taxon>Craniata</taxon>
        <taxon>Vertebrata</taxon>
        <taxon>Euteleostomi</taxon>
        <taxon>Actinopterygii</taxon>
        <taxon>Neopterygii</taxon>
        <taxon>Teleostei</taxon>
        <taxon>Clupei</taxon>
        <taxon>Clupeiformes</taxon>
        <taxon>Clupeoidei</taxon>
        <taxon>Clupeidae</taxon>
        <taxon>Clupea</taxon>
    </lineage>
</organism>
<dbReference type="Gene3D" id="3.30.360.10">
    <property type="entry name" value="Dihydrodipicolinate Reductase, domain 2"/>
    <property type="match status" value="1"/>
</dbReference>
<comment type="similarity">
    <text evidence="1">Belongs to the Gfo/Idh/MocA family.</text>
</comment>
<dbReference type="PANTHER" id="PTHR22604">
    <property type="entry name" value="OXIDOREDUCTASES"/>
    <property type="match status" value="1"/>
</dbReference>
<comment type="catalytic activity">
    <reaction evidence="10">
        <text>D-xylose + NADP(+) = D-xylono-1,5-lactone + NADPH + H(+)</text>
        <dbReference type="Rhea" id="RHEA:22000"/>
        <dbReference type="ChEBI" id="CHEBI:15378"/>
        <dbReference type="ChEBI" id="CHEBI:15867"/>
        <dbReference type="ChEBI" id="CHEBI:53455"/>
        <dbReference type="ChEBI" id="CHEBI:57783"/>
        <dbReference type="ChEBI" id="CHEBI:58349"/>
        <dbReference type="EC" id="1.1.1.179"/>
    </reaction>
</comment>
<gene>
    <name evidence="14" type="primary">LOC105888960</name>
</gene>
<evidence type="ECO:0000256" key="1">
    <source>
        <dbReference type="ARBA" id="ARBA00010928"/>
    </source>
</evidence>
<proteinExistence type="inferred from homology"/>
<dbReference type="PANTHER" id="PTHR22604:SF105">
    <property type="entry name" value="TRANS-1,2-DIHYDROBENZENE-1,2-DIOL DEHYDROGENASE"/>
    <property type="match status" value="1"/>
</dbReference>
<evidence type="ECO:0000256" key="9">
    <source>
        <dbReference type="ARBA" id="ARBA00047423"/>
    </source>
</evidence>
<sequence>MATRWGVCGAGKISHDWNVAMKTLPAEHHQVVAVAARSLERAEDFAKKHSIPKAYGSYEELAKDPNIDVVYLGVLHTQHLRVGLLFLNAGKNVLCEKPFAMNSGEVKQLIDAAGRNNVFLMEGIWSRCFPVQREVSRLLSEEEALGEVKVVKAYFGSPQLHIPRSVEKELGGGALLDIGVYCLQFVLMVFQGERPESIHATGHRLESGVDEVMIVVLKFSRNRIGLCMFSIGVPLPNDATISGTKGTIRIPSPMWCPSSLVVNGKETEYPLPEPCMAMNFTNSTGLRYEAEEVRQCLLKGLKESSRMPLADSALLTEIMDEARRQVGVVFNQDSQ</sequence>
<dbReference type="EC" id="1.1.1.179" evidence="4"/>
<evidence type="ECO:0000256" key="10">
    <source>
        <dbReference type="ARBA" id="ARBA00049233"/>
    </source>
</evidence>
<keyword evidence="2" id="KW-0560">Oxidoreductase</keyword>
<evidence type="ECO:0000256" key="6">
    <source>
        <dbReference type="ARBA" id="ARBA00042926"/>
    </source>
</evidence>
<evidence type="ECO:0000256" key="5">
    <source>
        <dbReference type="ARBA" id="ARBA00040603"/>
    </source>
</evidence>
<dbReference type="SUPFAM" id="SSF51735">
    <property type="entry name" value="NAD(P)-binding Rossmann-fold domains"/>
    <property type="match status" value="1"/>
</dbReference>
<dbReference type="InterPro" id="IPR055170">
    <property type="entry name" value="GFO_IDH_MocA-like_dom"/>
</dbReference>
<evidence type="ECO:0000259" key="11">
    <source>
        <dbReference type="Pfam" id="PF01408"/>
    </source>
</evidence>
<evidence type="ECO:0000256" key="7">
    <source>
        <dbReference type="ARBA" id="ARBA00042988"/>
    </source>
</evidence>
<keyword evidence="13" id="KW-1185">Reference proteome</keyword>
<dbReference type="OrthoDB" id="2129491at2759"/>
<dbReference type="InterPro" id="IPR000683">
    <property type="entry name" value="Gfo/Idh/MocA-like_OxRdtase_N"/>
</dbReference>
<dbReference type="KEGG" id="char:105888960"/>
<dbReference type="RefSeq" id="XP_031424464.1">
    <property type="nucleotide sequence ID" value="XM_031568604.2"/>
</dbReference>
<evidence type="ECO:0000256" key="4">
    <source>
        <dbReference type="ARBA" id="ARBA00038984"/>
    </source>
</evidence>
<evidence type="ECO:0000256" key="8">
    <source>
        <dbReference type="ARBA" id="ARBA00043025"/>
    </source>
</evidence>
<accession>A0A6P8FFL4</accession>
<dbReference type="Proteomes" id="UP000515152">
    <property type="component" value="Chromosome 6"/>
</dbReference>
<dbReference type="InterPro" id="IPR050984">
    <property type="entry name" value="Gfo/Idh/MocA_domain"/>
</dbReference>
<evidence type="ECO:0000259" key="12">
    <source>
        <dbReference type="Pfam" id="PF22725"/>
    </source>
</evidence>
<name>A0A6P8FFL4_CLUHA</name>
<dbReference type="AlphaFoldDB" id="A0A6P8FFL4"/>
<dbReference type="GO" id="GO:0047837">
    <property type="term" value="F:D-xylose 1-dehydrogenase (NADP+) activity"/>
    <property type="evidence" value="ECO:0007669"/>
    <property type="project" value="UniProtKB-EC"/>
</dbReference>
<dbReference type="EC" id="1.3.1.20" evidence="3"/>
<evidence type="ECO:0000256" key="2">
    <source>
        <dbReference type="ARBA" id="ARBA00023002"/>
    </source>
</evidence>
<dbReference type="SUPFAM" id="SSF55347">
    <property type="entry name" value="Glyceraldehyde-3-phosphate dehydrogenase-like, C-terminal domain"/>
    <property type="match status" value="1"/>
</dbReference>
<comment type="catalytic activity">
    <reaction evidence="9">
        <text>(1R,2R)-1,2-dihydrobenzene-1,2-diol + NADP(+) = catechol + NADPH + H(+)</text>
        <dbReference type="Rhea" id="RHEA:16729"/>
        <dbReference type="ChEBI" id="CHEBI:10702"/>
        <dbReference type="ChEBI" id="CHEBI:15378"/>
        <dbReference type="ChEBI" id="CHEBI:18135"/>
        <dbReference type="ChEBI" id="CHEBI:57783"/>
        <dbReference type="ChEBI" id="CHEBI:58349"/>
        <dbReference type="EC" id="1.3.1.20"/>
    </reaction>
</comment>
<dbReference type="Gene3D" id="3.40.50.720">
    <property type="entry name" value="NAD(P)-binding Rossmann-like Domain"/>
    <property type="match status" value="1"/>
</dbReference>
<feature type="domain" description="Gfo/Idh/MocA-like oxidoreductase N-terminal" evidence="11">
    <location>
        <begin position="4"/>
        <end position="123"/>
    </location>
</feature>
<dbReference type="InterPro" id="IPR036291">
    <property type="entry name" value="NAD(P)-bd_dom_sf"/>
</dbReference>
<evidence type="ECO:0000256" key="3">
    <source>
        <dbReference type="ARBA" id="ARBA00038853"/>
    </source>
</evidence>
<protein>
    <recommendedName>
        <fullName evidence="5">Trans-1,2-dihydrobenzene-1,2-diol dehydrogenase</fullName>
        <ecNumber evidence="4">1.1.1.179</ecNumber>
        <ecNumber evidence="3">1.3.1.20</ecNumber>
    </recommendedName>
    <alternativeName>
        <fullName evidence="8">D-xylose 1-dehydrogenase</fullName>
    </alternativeName>
    <alternativeName>
        <fullName evidence="7">D-xylose-NADP dehydrogenase</fullName>
    </alternativeName>
    <alternativeName>
        <fullName evidence="6">Dimeric dihydrodiol dehydrogenase</fullName>
    </alternativeName>
</protein>
<feature type="domain" description="GFO/IDH/MocA-like oxidoreductase" evidence="12">
    <location>
        <begin position="140"/>
        <end position="249"/>
    </location>
</feature>
<dbReference type="GeneID" id="105888960"/>